<evidence type="ECO:0000256" key="10">
    <source>
        <dbReference type="ARBA" id="ARBA00023316"/>
    </source>
</evidence>
<evidence type="ECO:0000256" key="7">
    <source>
        <dbReference type="ARBA" id="ARBA00022692"/>
    </source>
</evidence>
<dbReference type="Pfam" id="PF14896">
    <property type="entry name" value="Arabino_trans_C"/>
    <property type="match status" value="1"/>
</dbReference>
<dbReference type="InterPro" id="IPR042486">
    <property type="entry name" value="Arabino_trans_C_2"/>
</dbReference>
<feature type="transmembrane region" description="Helical" evidence="12">
    <location>
        <begin position="631"/>
        <end position="653"/>
    </location>
</feature>
<dbReference type="RefSeq" id="WP_259426258.1">
    <property type="nucleotide sequence ID" value="NZ_JANWTC010000001.1"/>
</dbReference>
<evidence type="ECO:0000259" key="13">
    <source>
        <dbReference type="Pfam" id="PF04602"/>
    </source>
</evidence>
<evidence type="ECO:0000259" key="14">
    <source>
        <dbReference type="Pfam" id="PF14896"/>
    </source>
</evidence>
<feature type="transmembrane region" description="Helical" evidence="12">
    <location>
        <begin position="575"/>
        <end position="595"/>
    </location>
</feature>
<feature type="transmembrane region" description="Helical" evidence="12">
    <location>
        <begin position="601"/>
        <end position="624"/>
    </location>
</feature>
<accession>A0ABT2FSM0</accession>
<evidence type="ECO:0000313" key="17">
    <source>
        <dbReference type="Proteomes" id="UP001205965"/>
    </source>
</evidence>
<evidence type="ECO:0000256" key="4">
    <source>
        <dbReference type="ARBA" id="ARBA00022475"/>
    </source>
</evidence>
<evidence type="ECO:0000256" key="8">
    <source>
        <dbReference type="ARBA" id="ARBA00022989"/>
    </source>
</evidence>
<dbReference type="Pfam" id="PF04602">
    <property type="entry name" value="Arabinose_trans"/>
    <property type="match status" value="1"/>
</dbReference>
<keyword evidence="5" id="KW-0328">Glycosyltransferase</keyword>
<keyword evidence="17" id="KW-1185">Reference proteome</keyword>
<feature type="domain" description="Arabinofuranosyltransferase central" evidence="13">
    <location>
        <begin position="223"/>
        <end position="693"/>
    </location>
</feature>
<name>A0ABT2FSM0_9CORY</name>
<keyword evidence="9 12" id="KW-0472">Membrane</keyword>
<protein>
    <submittedName>
        <fullName evidence="16">Arabinosyltransferase domain-containing protein</fullName>
    </submittedName>
</protein>
<dbReference type="InterPro" id="IPR040920">
    <property type="entry name" value="Arabino_trans_N"/>
</dbReference>
<feature type="transmembrane region" description="Helical" evidence="12">
    <location>
        <begin position="479"/>
        <end position="500"/>
    </location>
</feature>
<feature type="compositionally biased region" description="Polar residues" evidence="11">
    <location>
        <begin position="1"/>
        <end position="11"/>
    </location>
</feature>
<feature type="transmembrane region" description="Helical" evidence="12">
    <location>
        <begin position="265"/>
        <end position="283"/>
    </location>
</feature>
<comment type="function">
    <text evidence="1">Arabinosyl transferase responsible for the polymerization of arabinose into the arabinan of arabinogalactan.</text>
</comment>
<reference evidence="16 17" key="1">
    <citation type="submission" date="2022-08" db="EMBL/GenBank/DDBJ databases">
        <title>YIM 101645 draft genome.</title>
        <authorList>
            <person name="Chen X."/>
        </authorList>
    </citation>
    <scope>NUCLEOTIDE SEQUENCE [LARGE SCALE GENOMIC DNA]</scope>
    <source>
        <strain evidence="16 17">YIM 101645</strain>
    </source>
</reference>
<feature type="domain" description="Arabinosyltransferase C-terminal" evidence="14">
    <location>
        <begin position="742"/>
        <end position="1131"/>
    </location>
</feature>
<keyword evidence="7 12" id="KW-0812">Transmembrane</keyword>
<feature type="transmembrane region" description="Helical" evidence="12">
    <location>
        <begin position="340"/>
        <end position="362"/>
    </location>
</feature>
<proteinExistence type="inferred from homology"/>
<evidence type="ECO:0000256" key="12">
    <source>
        <dbReference type="SAM" id="Phobius"/>
    </source>
</evidence>
<comment type="subcellular location">
    <subcellularLocation>
        <location evidence="2">Cell membrane</location>
        <topology evidence="2">Multi-pass membrane protein</topology>
    </subcellularLocation>
</comment>
<feature type="transmembrane region" description="Helical" evidence="12">
    <location>
        <begin position="29"/>
        <end position="47"/>
    </location>
</feature>
<evidence type="ECO:0000259" key="15">
    <source>
        <dbReference type="Pfam" id="PF17689"/>
    </source>
</evidence>
<keyword evidence="10" id="KW-0961">Cell wall biogenesis/degradation</keyword>
<feature type="transmembrane region" description="Helical" evidence="12">
    <location>
        <begin position="546"/>
        <end position="563"/>
    </location>
</feature>
<dbReference type="InterPro" id="IPR007680">
    <property type="entry name" value="Arabino_trans_central"/>
</dbReference>
<evidence type="ECO:0000313" key="16">
    <source>
        <dbReference type="EMBL" id="MCS5478216.1"/>
    </source>
</evidence>
<evidence type="ECO:0000256" key="6">
    <source>
        <dbReference type="ARBA" id="ARBA00022679"/>
    </source>
</evidence>
<dbReference type="Proteomes" id="UP001205965">
    <property type="component" value="Unassembled WGS sequence"/>
</dbReference>
<keyword evidence="6" id="KW-0808">Transferase</keyword>
<feature type="transmembrane region" description="Helical" evidence="12">
    <location>
        <begin position="722"/>
        <end position="743"/>
    </location>
</feature>
<evidence type="ECO:0000256" key="9">
    <source>
        <dbReference type="ARBA" id="ARBA00023136"/>
    </source>
</evidence>
<dbReference type="EMBL" id="JANWTC010000001">
    <property type="protein sequence ID" value="MCS5478216.1"/>
    <property type="molecule type" value="Genomic_DNA"/>
</dbReference>
<evidence type="ECO:0000256" key="3">
    <source>
        <dbReference type="ARBA" id="ARBA00008195"/>
    </source>
</evidence>
<dbReference type="InterPro" id="IPR027451">
    <property type="entry name" value="EmbABC_dom1"/>
</dbReference>
<sequence>MSATAVSNRETSPAPHAGRDTAPEWLKNVAIISGLLGFLLFLATPFLPVNQTQASFSWPQGDSLNSVNAPLVSYAPERIDITVPVAEAIDGLREDQTLLLSTLPADSTDATSRGLFVRSWEGGVDVVIRDQVPFELSAEEVAELPGDAVLTISSTEEETVVSVPGVRDSDGDELEGIIEEEDVRPQVTGIYTEIDDTAGNHDALVDAGLTVDVEINSRFTSAPSALKYIAMFGGLLCVLVALWALQRMDRLDGRTSRRFLPQGWWRPRPLDGVVGFVLVYWHIFGANTSDDGFIFTMARVSENAGYIANYYRWFGVPESPFGSPFYDLLALFTQVSTASVWMRVPALLSGLVIWFVLSREIIPRLGARIDGRRVAHWTAAMVFLSFWLPYNNGTRPEPIIAMGALLTWASFERSIATSRLLPAAVGVILATLSLSAGPTGLMAVAALLASLSSIIRIINRRLPLLGAGEGASRGSVFKAVAAMAAPFLAGGTAILIAVFGDQTLASVLESIRVRSAKGPALSWYDEWVRYQTLMEQTVDGSLTRRFAVIMLLLCLAIVIAAILRNGRVPGAAKDPSLRLVLIIFGTMFFMMFTPTKWTHHFGVYAGIAGALAALAAVALSTMALRSSRARTLMIGAVVFLMAISLAGINGWWYVSSFGVPWFDKTVQFKGFEASTLVLFIALVILVIGVVQSFIGDVRTARAEQQGTLRQFEAEQADKRSRWAGVAAAPIAVASALIVLFSMASFAKGFISQTPGYSVGMGNLRSLAGNTCSLANDALVETNSNDSFLTPVGGVALGESLESEDNRGFEANNVPPSIGQDSVSTSSVGAIADAENAGGSDEATGQETGNTGGVRAEVGVNGSRARLPFDLDYTQVPVVGSWTSGQQYPADITTSWYELPEHTDEAPLIVVSAAGRIEHSDINGVRHNGQELLLEYGTRGEDGRVRDIDETELLDIGPLPSWRNLRLPIEALPEEANVIRITATDLSLDPEQWLAFTPPRVPTLDTLDNIVGSEDPGLIDWAVALQFPCQRTFDHFAGVAEIPEFRISPDHPGKATLTPFQDYDGGGVMGTAEAVNSSYELPSYTRQDWHRDWGSIEIYELRTNSAEVAPDEAAIDYELIQRPGWWKPSNMNITTSN</sequence>
<evidence type="ECO:0000256" key="1">
    <source>
        <dbReference type="ARBA" id="ARBA00003001"/>
    </source>
</evidence>
<keyword evidence="8 12" id="KW-1133">Transmembrane helix</keyword>
<evidence type="ECO:0000256" key="11">
    <source>
        <dbReference type="SAM" id="MobiDB-lite"/>
    </source>
</evidence>
<keyword evidence="4" id="KW-1003">Cell membrane</keyword>
<comment type="caution">
    <text evidence="16">The sequence shown here is derived from an EMBL/GenBank/DDBJ whole genome shotgun (WGS) entry which is preliminary data.</text>
</comment>
<feature type="transmembrane region" description="Helical" evidence="12">
    <location>
        <begin position="374"/>
        <end position="390"/>
    </location>
</feature>
<feature type="transmembrane region" description="Helical" evidence="12">
    <location>
        <begin position="673"/>
        <end position="694"/>
    </location>
</feature>
<evidence type="ECO:0000256" key="5">
    <source>
        <dbReference type="ARBA" id="ARBA00022676"/>
    </source>
</evidence>
<dbReference type="Gene3D" id="2.60.120.940">
    <property type="entry name" value="EmbC, C-terminal domain, subdomain 2"/>
    <property type="match status" value="1"/>
</dbReference>
<feature type="domain" description="Arabinosyltransferas concanavalin like" evidence="15">
    <location>
        <begin position="50"/>
        <end position="218"/>
    </location>
</feature>
<comment type="similarity">
    <text evidence="3">Belongs to the emb family.</text>
</comment>
<dbReference type="Pfam" id="PF17689">
    <property type="entry name" value="Arabino_trans_N"/>
    <property type="match status" value="1"/>
</dbReference>
<dbReference type="Gene3D" id="3.40.190.160">
    <property type="match status" value="1"/>
</dbReference>
<feature type="transmembrane region" description="Helical" evidence="12">
    <location>
        <begin position="225"/>
        <end position="245"/>
    </location>
</feature>
<gene>
    <name evidence="16" type="ORF">NYP18_00915</name>
</gene>
<dbReference type="InterPro" id="IPR032731">
    <property type="entry name" value="Arabino_trans_C"/>
</dbReference>
<feature type="region of interest" description="Disordered" evidence="11">
    <location>
        <begin position="1"/>
        <end position="20"/>
    </location>
</feature>
<evidence type="ECO:0000256" key="2">
    <source>
        <dbReference type="ARBA" id="ARBA00004651"/>
    </source>
</evidence>
<dbReference type="Gene3D" id="2.60.120.610">
    <property type="entry name" value="arabinofuranosyltransferase like domain"/>
    <property type="match status" value="1"/>
</dbReference>
<organism evidence="16 17">
    <name type="scientific">Corynebacterium lemuris</name>
    <dbReference type="NCBI Taxonomy" id="1859292"/>
    <lineage>
        <taxon>Bacteria</taxon>
        <taxon>Bacillati</taxon>
        <taxon>Actinomycetota</taxon>
        <taxon>Actinomycetes</taxon>
        <taxon>Mycobacteriales</taxon>
        <taxon>Corynebacteriaceae</taxon>
        <taxon>Corynebacterium</taxon>
    </lineage>
</organism>
<feature type="region of interest" description="Disordered" evidence="11">
    <location>
        <begin position="834"/>
        <end position="855"/>
    </location>
</feature>
<feature type="transmembrane region" description="Helical" evidence="12">
    <location>
        <begin position="439"/>
        <end position="458"/>
    </location>
</feature>